<protein>
    <submittedName>
        <fullName evidence="2">Uncharacterized protein</fullName>
    </submittedName>
</protein>
<reference evidence="2 3" key="1">
    <citation type="submission" date="2019-03" db="EMBL/GenBank/DDBJ databases">
        <title>Draft genome sequence of Xylaria hypoxylon DSM 108379, a ubiquitous saprotrophic-parasitic fungi on hardwood.</title>
        <authorList>
            <person name="Buettner E."/>
            <person name="Leonhardt S."/>
            <person name="Gebauer A.M."/>
            <person name="Liers C."/>
            <person name="Hofrichter M."/>
            <person name="Kellner H."/>
        </authorList>
    </citation>
    <scope>NUCLEOTIDE SEQUENCE [LARGE SCALE GENOMIC DNA]</scope>
    <source>
        <strain evidence="2 3">DSM 108379</strain>
    </source>
</reference>
<dbReference type="EMBL" id="SKBN01000257">
    <property type="protein sequence ID" value="TGJ79860.1"/>
    <property type="molecule type" value="Genomic_DNA"/>
</dbReference>
<evidence type="ECO:0000256" key="1">
    <source>
        <dbReference type="SAM" id="MobiDB-lite"/>
    </source>
</evidence>
<feature type="region of interest" description="Disordered" evidence="1">
    <location>
        <begin position="19"/>
        <end position="38"/>
    </location>
</feature>
<dbReference type="AlphaFoldDB" id="A0A4Z0YLR4"/>
<keyword evidence="3" id="KW-1185">Reference proteome</keyword>
<evidence type="ECO:0000313" key="2">
    <source>
        <dbReference type="EMBL" id="TGJ79860.1"/>
    </source>
</evidence>
<name>A0A4Z0YLR4_9PEZI</name>
<dbReference type="Proteomes" id="UP000297716">
    <property type="component" value="Unassembled WGS sequence"/>
</dbReference>
<comment type="caution">
    <text evidence="2">The sequence shown here is derived from an EMBL/GenBank/DDBJ whole genome shotgun (WGS) entry which is preliminary data.</text>
</comment>
<proteinExistence type="predicted"/>
<feature type="compositionally biased region" description="Low complexity" evidence="1">
    <location>
        <begin position="27"/>
        <end position="36"/>
    </location>
</feature>
<evidence type="ECO:0000313" key="3">
    <source>
        <dbReference type="Proteomes" id="UP000297716"/>
    </source>
</evidence>
<accession>A0A4Z0YLR4</accession>
<organism evidence="2 3">
    <name type="scientific">Xylaria hypoxylon</name>
    <dbReference type="NCBI Taxonomy" id="37992"/>
    <lineage>
        <taxon>Eukaryota</taxon>
        <taxon>Fungi</taxon>
        <taxon>Dikarya</taxon>
        <taxon>Ascomycota</taxon>
        <taxon>Pezizomycotina</taxon>
        <taxon>Sordariomycetes</taxon>
        <taxon>Xylariomycetidae</taxon>
        <taxon>Xylariales</taxon>
        <taxon>Xylariaceae</taxon>
        <taxon>Xylaria</taxon>
    </lineage>
</organism>
<gene>
    <name evidence="2" type="ORF">E0Z10_g8906</name>
</gene>
<sequence length="86" mass="9635">MDIRKGKVASYVDSGLIREKQRKRTNEQTQQEQQNQSLGVSVKMVKGGALTGPGVDTGFAKVDVSRCVDMWMSHTTYDTYLFLGVY</sequence>